<gene>
    <name evidence="1" type="ORF">EJN90_02395</name>
</gene>
<reference evidence="2" key="1">
    <citation type="submission" date="2018-12" db="EMBL/GenBank/DDBJ databases">
        <title>Complete genome sequencing of Jeotgalibaca sp. H21T32.</title>
        <authorList>
            <person name="Bae J.-W."/>
            <person name="Lee S.-Y."/>
        </authorList>
    </citation>
    <scope>NUCLEOTIDE SEQUENCE [LARGE SCALE GENOMIC DNA]</scope>
    <source>
        <strain evidence="2">H21T32</strain>
    </source>
</reference>
<proteinExistence type="predicted"/>
<dbReference type="KEGG" id="jeh:EJN90_02395"/>
<keyword evidence="2" id="KW-1185">Reference proteome</keyword>
<dbReference type="OrthoDB" id="2180340at2"/>
<dbReference type="EMBL" id="CP034465">
    <property type="protein sequence ID" value="AZP03611.1"/>
    <property type="molecule type" value="Genomic_DNA"/>
</dbReference>
<organism evidence="1 2">
    <name type="scientific">Jeotgalibaca ciconiae</name>
    <dbReference type="NCBI Taxonomy" id="2496265"/>
    <lineage>
        <taxon>Bacteria</taxon>
        <taxon>Bacillati</taxon>
        <taxon>Bacillota</taxon>
        <taxon>Bacilli</taxon>
        <taxon>Lactobacillales</taxon>
        <taxon>Carnobacteriaceae</taxon>
        <taxon>Jeotgalibaca</taxon>
    </lineage>
</organism>
<sequence length="200" mass="23374">MNTNNIKKQNSHLDLTNEKVQEVLFLYKDYEEVPYISPKRNLEEWLQDVRIGSESLVPKRNMIRYEEDILPGHLILLWRIDFGTFTSISGYPKYFEYNYGINGEQALEELLEKAYARELSATESLQHLNAAQLKAILKQFDIGGFSKLNKTALMELAQEKISEEQLIPFVKVRGYEITPEGKELLVKYPESVDRHPKKKY</sequence>
<accession>A0A3S9H8L1</accession>
<dbReference type="Proteomes" id="UP000273326">
    <property type="component" value="Chromosome"/>
</dbReference>
<evidence type="ECO:0008006" key="3">
    <source>
        <dbReference type="Google" id="ProtNLM"/>
    </source>
</evidence>
<evidence type="ECO:0000313" key="1">
    <source>
        <dbReference type="EMBL" id="AZP03611.1"/>
    </source>
</evidence>
<evidence type="ECO:0000313" key="2">
    <source>
        <dbReference type="Proteomes" id="UP000273326"/>
    </source>
</evidence>
<dbReference type="AlphaFoldDB" id="A0A3S9H8L1"/>
<dbReference type="RefSeq" id="WP_126108702.1">
    <property type="nucleotide sequence ID" value="NZ_CP034465.1"/>
</dbReference>
<protein>
    <recommendedName>
        <fullName evidence="3">Rho termination factor N-terminal domain-containing protein</fullName>
    </recommendedName>
</protein>
<name>A0A3S9H8L1_9LACT</name>